<dbReference type="HOGENOM" id="CLU_3405514_0_0_7"/>
<feature type="region of interest" description="Disordered" evidence="1">
    <location>
        <begin position="1"/>
        <end position="30"/>
    </location>
</feature>
<evidence type="ECO:0000256" key="1">
    <source>
        <dbReference type="SAM" id="MobiDB-lite"/>
    </source>
</evidence>
<reference evidence="2 3" key="1">
    <citation type="journal article" date="2013" name="Sci. Rep.">
        <title>Extraordinary expansion of a Sorangium cellulosum genome from an alkaline milieu.</title>
        <authorList>
            <person name="Han K."/>
            <person name="Li Z.F."/>
            <person name="Peng R."/>
            <person name="Zhu L.P."/>
            <person name="Zhou T."/>
            <person name="Wang L.G."/>
            <person name="Li S.G."/>
            <person name="Zhang X.B."/>
            <person name="Hu W."/>
            <person name="Wu Z.H."/>
            <person name="Qin N."/>
            <person name="Li Y.Z."/>
        </authorList>
    </citation>
    <scope>NUCLEOTIDE SEQUENCE [LARGE SCALE GENOMIC DNA]</scope>
    <source>
        <strain evidence="2 3">So0157-2</strain>
    </source>
</reference>
<dbReference type="Proteomes" id="UP000014803">
    <property type="component" value="Chromosome"/>
</dbReference>
<organism evidence="2 3">
    <name type="scientific">Sorangium cellulosum So0157-2</name>
    <dbReference type="NCBI Taxonomy" id="1254432"/>
    <lineage>
        <taxon>Bacteria</taxon>
        <taxon>Pseudomonadati</taxon>
        <taxon>Myxococcota</taxon>
        <taxon>Polyangia</taxon>
        <taxon>Polyangiales</taxon>
        <taxon>Polyangiaceae</taxon>
        <taxon>Sorangium</taxon>
    </lineage>
</organism>
<evidence type="ECO:0000313" key="2">
    <source>
        <dbReference type="EMBL" id="AGP40671.1"/>
    </source>
</evidence>
<feature type="compositionally biased region" description="Basic and acidic residues" evidence="1">
    <location>
        <begin position="19"/>
        <end position="30"/>
    </location>
</feature>
<accession>S4Y8I0</accession>
<protein>
    <submittedName>
        <fullName evidence="2">Uncharacterized protein</fullName>
    </submittedName>
</protein>
<dbReference type="EMBL" id="CP003969">
    <property type="protein sequence ID" value="AGP40671.1"/>
    <property type="molecule type" value="Genomic_DNA"/>
</dbReference>
<sequence length="30" mass="3166">MLPHDMLGVSGEVTLPVSRADDRSARGAAR</sequence>
<dbReference type="KEGG" id="scu:SCE1572_42975"/>
<evidence type="ECO:0000313" key="3">
    <source>
        <dbReference type="Proteomes" id="UP000014803"/>
    </source>
</evidence>
<dbReference type="AlphaFoldDB" id="S4Y8I0"/>
<gene>
    <name evidence="2" type="ORF">SCE1572_42975</name>
</gene>
<name>S4Y8I0_SORCE</name>
<proteinExistence type="predicted"/>